<sequence>MLDPRHPREQDFIDMYSWSTSSLINLTLRNLKNRTGRAPRPSFTYISDRTGRGKASPLRNSPINTTYRNLWLEIFTRLKTIDHLPTKVNFILPGEFFLGLSF</sequence>
<evidence type="ECO:0000313" key="1">
    <source>
        <dbReference type="EMBL" id="CAG6767282.1"/>
    </source>
</evidence>
<reference evidence="1" key="1">
    <citation type="submission" date="2021-05" db="EMBL/GenBank/DDBJ databases">
        <authorList>
            <person name="Alioto T."/>
            <person name="Alioto T."/>
            <person name="Gomez Garrido J."/>
        </authorList>
    </citation>
    <scope>NUCLEOTIDE SEQUENCE</scope>
</reference>
<organism evidence="1">
    <name type="scientific">Cacopsylla melanoneura</name>
    <dbReference type="NCBI Taxonomy" id="428564"/>
    <lineage>
        <taxon>Eukaryota</taxon>
        <taxon>Metazoa</taxon>
        <taxon>Ecdysozoa</taxon>
        <taxon>Arthropoda</taxon>
        <taxon>Hexapoda</taxon>
        <taxon>Insecta</taxon>
        <taxon>Pterygota</taxon>
        <taxon>Neoptera</taxon>
        <taxon>Paraneoptera</taxon>
        <taxon>Hemiptera</taxon>
        <taxon>Sternorrhyncha</taxon>
        <taxon>Psylloidea</taxon>
        <taxon>Psyllidae</taxon>
        <taxon>Psyllinae</taxon>
        <taxon>Cacopsylla</taxon>
    </lineage>
</organism>
<dbReference type="AlphaFoldDB" id="A0A8D9ALC1"/>
<protein>
    <submittedName>
        <fullName evidence="1">Uncharacterized protein</fullName>
    </submittedName>
</protein>
<dbReference type="EMBL" id="HBUF01572972">
    <property type="protein sequence ID" value="CAG6767282.1"/>
    <property type="molecule type" value="Transcribed_RNA"/>
</dbReference>
<name>A0A8D9ALC1_9HEMI</name>
<accession>A0A8D9ALC1</accession>
<proteinExistence type="predicted"/>